<dbReference type="GeneID" id="19880228"/>
<sequence length="102" mass="11810">MLMHHERTVHFLFEHSLFVVVGHNYHSSLLSAKSMGTGHTVLCPFYRCTFPTTTTHAFVLLFIPVVDLKRMVWYFEVKPFNAQPTTGMVLLRCDCFSVRSDE</sequence>
<dbReference type="InParanoid" id="L2GSQ7"/>
<dbReference type="Proteomes" id="UP000011081">
    <property type="component" value="Unassembled WGS sequence"/>
</dbReference>
<proteinExistence type="predicted"/>
<dbReference type="AlphaFoldDB" id="L2GSQ7"/>
<evidence type="ECO:0000313" key="1">
    <source>
        <dbReference type="EMBL" id="ELA46130.1"/>
    </source>
</evidence>
<reference evidence="2" key="1">
    <citation type="submission" date="2011-03" db="EMBL/GenBank/DDBJ databases">
        <title>The genome sequence of Vavraia culicis strain floridensis.</title>
        <authorList>
            <consortium name="The Broad Institute Genome Sequencing Platform"/>
            <person name="Cuomo C."/>
            <person name="Becnel J."/>
            <person name="Sanscrainte N."/>
            <person name="Young S.K."/>
            <person name="Zeng Q."/>
            <person name="Gargeya S."/>
            <person name="Fitzgerald M."/>
            <person name="Haas B."/>
            <person name="Abouelleil A."/>
            <person name="Alvarado L."/>
            <person name="Arachchi H.M."/>
            <person name="Berlin A."/>
            <person name="Chapman S.B."/>
            <person name="Gearin G."/>
            <person name="Goldberg J."/>
            <person name="Griggs A."/>
            <person name="Gujja S."/>
            <person name="Hansen M."/>
            <person name="Heiman D."/>
            <person name="Howarth C."/>
            <person name="Larimer J."/>
            <person name="Lui A."/>
            <person name="MacDonald P.J.P."/>
            <person name="McCowen C."/>
            <person name="Montmayeur A."/>
            <person name="Murphy C."/>
            <person name="Neiman D."/>
            <person name="Pearson M."/>
            <person name="Priest M."/>
            <person name="Roberts A."/>
            <person name="Saif S."/>
            <person name="Shea T."/>
            <person name="Sisk P."/>
            <person name="Stolte C."/>
            <person name="Sykes S."/>
            <person name="Wortman J."/>
            <person name="Nusbaum C."/>
            <person name="Birren B."/>
        </authorList>
    </citation>
    <scope>NUCLEOTIDE SEQUENCE [LARGE SCALE GENOMIC DNA]</scope>
    <source>
        <strain evidence="2">floridensis</strain>
    </source>
</reference>
<organism evidence="1 2">
    <name type="scientific">Vavraia culicis (isolate floridensis)</name>
    <name type="common">Microsporidian parasite</name>
    <dbReference type="NCBI Taxonomy" id="948595"/>
    <lineage>
        <taxon>Eukaryota</taxon>
        <taxon>Fungi</taxon>
        <taxon>Fungi incertae sedis</taxon>
        <taxon>Microsporidia</taxon>
        <taxon>Pleistophoridae</taxon>
        <taxon>Vavraia</taxon>
    </lineage>
</organism>
<dbReference type="RefSeq" id="XP_008075374.1">
    <property type="nucleotide sequence ID" value="XM_008077183.1"/>
</dbReference>
<protein>
    <submittedName>
        <fullName evidence="1">Uncharacterized protein</fullName>
    </submittedName>
</protein>
<keyword evidence="2" id="KW-1185">Reference proteome</keyword>
<name>L2GSQ7_VAVCU</name>
<dbReference type="HOGENOM" id="CLU_2279580_0_0_1"/>
<dbReference type="EMBL" id="GL877461">
    <property type="protein sequence ID" value="ELA46130.1"/>
    <property type="molecule type" value="Genomic_DNA"/>
</dbReference>
<dbReference type="VEuPathDB" id="MicrosporidiaDB:VCUG_02365"/>
<accession>L2GSQ7</accession>
<gene>
    <name evidence="1" type="ORF">VCUG_02365</name>
</gene>
<evidence type="ECO:0000313" key="2">
    <source>
        <dbReference type="Proteomes" id="UP000011081"/>
    </source>
</evidence>